<proteinExistence type="inferred from homology"/>
<sequence>MEDQTKLTPRPIFRRDANWDPFPNWTQPCRIFSKDFGLPPFLEQSDTDWLEWARRRLESFSTKGPLLSPFSGKHLALNQRDLKQLTGGASEVTTGEDKWKIQLDVKPFSPEEITVTMKEGYLQISGKHEERQDEQGSVSRCFTRKYKVPQGLDLQHICSLLSPDGHLRVEAPVAKSGSTAEGPTELVIPVQIGEITDKC</sequence>
<dbReference type="InterPro" id="IPR001436">
    <property type="entry name" value="Alpha-crystallin/sHSP_animal"/>
</dbReference>
<comment type="similarity">
    <text evidence="1 2">Belongs to the small heat shock protein (HSP20) family.</text>
</comment>
<evidence type="ECO:0000256" key="1">
    <source>
        <dbReference type="PROSITE-ProRule" id="PRU00285"/>
    </source>
</evidence>
<name>A0A8C6WPE1_9GOBI</name>
<evidence type="ECO:0000256" key="2">
    <source>
        <dbReference type="RuleBase" id="RU003616"/>
    </source>
</evidence>
<dbReference type="PANTHER" id="PTHR45640:SF7">
    <property type="entry name" value="HEAT SHOCK PROTEIN BETA-1"/>
    <property type="match status" value="1"/>
</dbReference>
<organism evidence="4 5">
    <name type="scientific">Neogobius melanostomus</name>
    <name type="common">round goby</name>
    <dbReference type="NCBI Taxonomy" id="47308"/>
    <lineage>
        <taxon>Eukaryota</taxon>
        <taxon>Metazoa</taxon>
        <taxon>Chordata</taxon>
        <taxon>Craniata</taxon>
        <taxon>Vertebrata</taxon>
        <taxon>Euteleostomi</taxon>
        <taxon>Actinopterygii</taxon>
        <taxon>Neopterygii</taxon>
        <taxon>Teleostei</taxon>
        <taxon>Neoteleostei</taxon>
        <taxon>Acanthomorphata</taxon>
        <taxon>Gobiaria</taxon>
        <taxon>Gobiiformes</taxon>
        <taxon>Gobioidei</taxon>
        <taxon>Gobiidae</taxon>
        <taxon>Benthophilinae</taxon>
        <taxon>Neogobiini</taxon>
        <taxon>Neogobius</taxon>
    </lineage>
</organism>
<keyword evidence="5" id="KW-1185">Reference proteome</keyword>
<evidence type="ECO:0000313" key="5">
    <source>
        <dbReference type="Proteomes" id="UP000694523"/>
    </source>
</evidence>
<reference evidence="4" key="2">
    <citation type="submission" date="2025-09" db="UniProtKB">
        <authorList>
            <consortium name="Ensembl"/>
        </authorList>
    </citation>
    <scope>IDENTIFICATION</scope>
</reference>
<dbReference type="InterPro" id="IPR008978">
    <property type="entry name" value="HSP20-like_chaperone"/>
</dbReference>
<feature type="domain" description="SHSP" evidence="3">
    <location>
        <begin position="80"/>
        <end position="191"/>
    </location>
</feature>
<evidence type="ECO:0000313" key="4">
    <source>
        <dbReference type="Ensembl" id="ENSNMLP00000021784.1"/>
    </source>
</evidence>
<reference evidence="4" key="1">
    <citation type="submission" date="2025-08" db="UniProtKB">
        <authorList>
            <consortium name="Ensembl"/>
        </authorList>
    </citation>
    <scope>IDENTIFICATION</scope>
</reference>
<dbReference type="PRINTS" id="PR00299">
    <property type="entry name" value="ACRYSTALLIN"/>
</dbReference>
<dbReference type="Pfam" id="PF00011">
    <property type="entry name" value="HSP20"/>
    <property type="match status" value="1"/>
</dbReference>
<dbReference type="Proteomes" id="UP000694523">
    <property type="component" value="Unplaced"/>
</dbReference>
<dbReference type="GO" id="GO:0005737">
    <property type="term" value="C:cytoplasm"/>
    <property type="evidence" value="ECO:0007669"/>
    <property type="project" value="TreeGrafter"/>
</dbReference>
<evidence type="ECO:0000259" key="3">
    <source>
        <dbReference type="PROSITE" id="PS01031"/>
    </source>
</evidence>
<dbReference type="InterPro" id="IPR002068">
    <property type="entry name" value="A-crystallin/Hsp20_dom"/>
</dbReference>
<dbReference type="AlphaFoldDB" id="A0A8C6WPE1"/>
<dbReference type="GO" id="GO:0005634">
    <property type="term" value="C:nucleus"/>
    <property type="evidence" value="ECO:0007669"/>
    <property type="project" value="TreeGrafter"/>
</dbReference>
<dbReference type="PROSITE" id="PS01031">
    <property type="entry name" value="SHSP"/>
    <property type="match status" value="1"/>
</dbReference>
<dbReference type="PANTHER" id="PTHR45640">
    <property type="entry name" value="HEAT SHOCK PROTEIN HSP-12.2-RELATED"/>
    <property type="match status" value="1"/>
</dbReference>
<dbReference type="GO" id="GO:0043066">
    <property type="term" value="P:negative regulation of apoptotic process"/>
    <property type="evidence" value="ECO:0007669"/>
    <property type="project" value="TreeGrafter"/>
</dbReference>
<dbReference type="GO" id="GO:0009408">
    <property type="term" value="P:response to heat"/>
    <property type="evidence" value="ECO:0007669"/>
    <property type="project" value="TreeGrafter"/>
</dbReference>
<dbReference type="GO" id="GO:0051082">
    <property type="term" value="F:unfolded protein binding"/>
    <property type="evidence" value="ECO:0007669"/>
    <property type="project" value="TreeGrafter"/>
</dbReference>
<dbReference type="Gene3D" id="2.60.40.790">
    <property type="match status" value="1"/>
</dbReference>
<dbReference type="GO" id="GO:0042026">
    <property type="term" value="P:protein refolding"/>
    <property type="evidence" value="ECO:0007669"/>
    <property type="project" value="TreeGrafter"/>
</dbReference>
<dbReference type="Ensembl" id="ENSNMLT00000024424.1">
    <property type="protein sequence ID" value="ENSNMLP00000021784.1"/>
    <property type="gene ID" value="ENSNMLG00000014128.1"/>
</dbReference>
<protein>
    <submittedName>
        <fullName evidence="4">Heat shock protein, alpha-crystallin-related, b15</fullName>
    </submittedName>
</protein>
<dbReference type="SUPFAM" id="SSF49764">
    <property type="entry name" value="HSP20-like chaperones"/>
    <property type="match status" value="1"/>
</dbReference>
<accession>A0A8C6WPE1</accession>